<sequence>MEQEIHFTNKEFDFSKLSLSQPIAVQGGAYFTKLKFNSDPFYIQTPKCLTKQGINETSKKAYMDLMFTSDDDEVIEWFETLESTLVNLIFQKKHLWFQDDIEFGDIENFFNPITRAYKGGKFHLIRTSITKNKTNNQYTCGVYDENENVLPITDIKESNIIIPILEVIGIKFSARNFQLELVGKQIMVLNNKPIFNSCLIKRNNNMSKSVNNNNLEEESSHLEEENSHLEENSSHLESTTKIETESNENKESIHESSSNIIDELLEDNEIEEEIKADNKKEIALEDLELKEEINEVDLEESNDLEDVSEKINTTNTETIKLKNPNEVYMEIYKIAKQKAKQHKKAAISAYLEAKKIKNTYLLEDLENSEDSSDEEENDSDTEQIKNQINEIIEELN</sequence>
<dbReference type="AlphaFoldDB" id="A0A6C0CXD8"/>
<feature type="compositionally biased region" description="Acidic residues" evidence="1">
    <location>
        <begin position="365"/>
        <end position="381"/>
    </location>
</feature>
<name>A0A6C0CXD8_9ZZZZ</name>
<evidence type="ECO:0000256" key="1">
    <source>
        <dbReference type="SAM" id="MobiDB-lite"/>
    </source>
</evidence>
<protein>
    <submittedName>
        <fullName evidence="2">Uncharacterized protein</fullName>
    </submittedName>
</protein>
<feature type="region of interest" description="Disordered" evidence="1">
    <location>
        <begin position="210"/>
        <end position="260"/>
    </location>
</feature>
<feature type="region of interest" description="Disordered" evidence="1">
    <location>
        <begin position="365"/>
        <end position="396"/>
    </location>
</feature>
<proteinExistence type="predicted"/>
<organism evidence="2">
    <name type="scientific">viral metagenome</name>
    <dbReference type="NCBI Taxonomy" id="1070528"/>
    <lineage>
        <taxon>unclassified sequences</taxon>
        <taxon>metagenomes</taxon>
        <taxon>organismal metagenomes</taxon>
    </lineage>
</organism>
<accession>A0A6C0CXD8</accession>
<dbReference type="EMBL" id="MN739503">
    <property type="protein sequence ID" value="QHT08927.1"/>
    <property type="molecule type" value="Genomic_DNA"/>
</dbReference>
<reference evidence="2" key="1">
    <citation type="journal article" date="2020" name="Nature">
        <title>Giant virus diversity and host interactions through global metagenomics.</title>
        <authorList>
            <person name="Schulz F."/>
            <person name="Roux S."/>
            <person name="Paez-Espino D."/>
            <person name="Jungbluth S."/>
            <person name="Walsh D.A."/>
            <person name="Denef V.J."/>
            <person name="McMahon K.D."/>
            <person name="Konstantinidis K.T."/>
            <person name="Eloe-Fadrosh E.A."/>
            <person name="Kyrpides N.C."/>
            <person name="Woyke T."/>
        </authorList>
    </citation>
    <scope>NUCLEOTIDE SEQUENCE</scope>
    <source>
        <strain evidence="2">GVMAG-M-3300023109-53</strain>
    </source>
</reference>
<evidence type="ECO:0000313" key="2">
    <source>
        <dbReference type="EMBL" id="QHT08927.1"/>
    </source>
</evidence>
<feature type="compositionally biased region" description="Basic and acidic residues" evidence="1">
    <location>
        <begin position="218"/>
        <end position="254"/>
    </location>
</feature>